<keyword evidence="1" id="KW-0472">Membrane</keyword>
<keyword evidence="3" id="KW-1185">Reference proteome</keyword>
<sequence>MPAEVLVMCSSCGRPQTAARRRCAFCNAELPEAPLPPVAPAASAPPPRVSPLALDLGNRRTLAVSDERLSFQGRPGGGPALDVPWTRVRRLEWSTRPYLEALGLLAFTALGLLWAPTQAVRLMAFAAGVLGLLLAGLYRHHGLTVELEDGTRMRWPLGMAPRGSAREARLQEARAGLAEAGRARNVPFAGPM</sequence>
<evidence type="ECO:0000256" key="1">
    <source>
        <dbReference type="SAM" id="Phobius"/>
    </source>
</evidence>
<protein>
    <recommendedName>
        <fullName evidence="4">Zinc ribbon domain-containing protein</fullName>
    </recommendedName>
</protein>
<organism evidence="2 3">
    <name type="scientific">Corallococcus caeni</name>
    <dbReference type="NCBI Taxonomy" id="3082388"/>
    <lineage>
        <taxon>Bacteria</taxon>
        <taxon>Pseudomonadati</taxon>
        <taxon>Myxococcota</taxon>
        <taxon>Myxococcia</taxon>
        <taxon>Myxococcales</taxon>
        <taxon>Cystobacterineae</taxon>
        <taxon>Myxococcaceae</taxon>
        <taxon>Corallococcus</taxon>
    </lineage>
</organism>
<evidence type="ECO:0000313" key="2">
    <source>
        <dbReference type="EMBL" id="GMU11201.1"/>
    </source>
</evidence>
<feature type="transmembrane region" description="Helical" evidence="1">
    <location>
        <begin position="120"/>
        <end position="138"/>
    </location>
</feature>
<feature type="transmembrane region" description="Helical" evidence="1">
    <location>
        <begin position="97"/>
        <end position="114"/>
    </location>
</feature>
<evidence type="ECO:0008006" key="4">
    <source>
        <dbReference type="Google" id="ProtNLM"/>
    </source>
</evidence>
<gene>
    <name evidence="2" type="ORF">ASNO1_74550</name>
</gene>
<accession>A0ABQ6R4N2</accession>
<keyword evidence="1" id="KW-0812">Transmembrane</keyword>
<reference evidence="2 3" key="1">
    <citation type="journal article" date="2024" name="Arch. Microbiol.">
        <title>Corallococcus caeni sp. nov., a novel myxobacterium isolated from activated sludge.</title>
        <authorList>
            <person name="Tomita S."/>
            <person name="Nakai R."/>
            <person name="Kuroda K."/>
            <person name="Kurashita H."/>
            <person name="Hatamoto M."/>
            <person name="Yamaguchi T."/>
            <person name="Narihiro T."/>
        </authorList>
    </citation>
    <scope>NUCLEOTIDE SEQUENCE [LARGE SCALE GENOMIC DNA]</scope>
    <source>
        <strain evidence="2 3">NO1</strain>
    </source>
</reference>
<comment type="caution">
    <text evidence="2">The sequence shown here is derived from an EMBL/GenBank/DDBJ whole genome shotgun (WGS) entry which is preliminary data.</text>
</comment>
<dbReference type="EMBL" id="BTTX01000011">
    <property type="protein sequence ID" value="GMU11201.1"/>
    <property type="molecule type" value="Genomic_DNA"/>
</dbReference>
<evidence type="ECO:0000313" key="3">
    <source>
        <dbReference type="Proteomes" id="UP001342631"/>
    </source>
</evidence>
<keyword evidence="1" id="KW-1133">Transmembrane helix</keyword>
<dbReference type="Proteomes" id="UP001342631">
    <property type="component" value="Unassembled WGS sequence"/>
</dbReference>
<proteinExistence type="predicted"/>
<name>A0ABQ6R4N2_9BACT</name>